<evidence type="ECO:0000256" key="1">
    <source>
        <dbReference type="SAM" id="MobiDB-lite"/>
    </source>
</evidence>
<gene>
    <name evidence="3" type="ORF">COV23_01175</name>
</gene>
<reference evidence="3 4" key="1">
    <citation type="submission" date="2017-09" db="EMBL/GenBank/DDBJ databases">
        <title>Depth-based differentiation of microbial function through sediment-hosted aquifers and enrichment of novel symbionts in the deep terrestrial subsurface.</title>
        <authorList>
            <person name="Probst A.J."/>
            <person name="Ladd B."/>
            <person name="Jarett J.K."/>
            <person name="Geller-Mcgrath D.E."/>
            <person name="Sieber C.M."/>
            <person name="Emerson J.B."/>
            <person name="Anantharaman K."/>
            <person name="Thomas B.C."/>
            <person name="Malmstrom R."/>
            <person name="Stieglmeier M."/>
            <person name="Klingl A."/>
            <person name="Woyke T."/>
            <person name="Ryan C.M."/>
            <person name="Banfield J.F."/>
        </authorList>
    </citation>
    <scope>NUCLEOTIDE SEQUENCE [LARGE SCALE GENOMIC DNA]</scope>
    <source>
        <strain evidence="3">CG10_big_fil_rev_8_21_14_0_10_31_9</strain>
    </source>
</reference>
<keyword evidence="2" id="KW-0472">Membrane</keyword>
<sequence length="138" mass="15640">MSKLNKILIVAIVILSGALFGIIYWQKVGFENSYYAVYLSTGDIYFGQISNFPRFKLNDVWLLQKDANNTQSPYNLVKFNKAFWGPSDEMSINREDIIWMSELSKESPVLQAIKNPQSATPSQQNLVPVNQSTSTPNN</sequence>
<dbReference type="AlphaFoldDB" id="A0A2H0REH6"/>
<evidence type="ECO:0000313" key="3">
    <source>
        <dbReference type="EMBL" id="PIR44195.1"/>
    </source>
</evidence>
<evidence type="ECO:0000256" key="2">
    <source>
        <dbReference type="SAM" id="Phobius"/>
    </source>
</evidence>
<evidence type="ECO:0000313" key="4">
    <source>
        <dbReference type="Proteomes" id="UP000231602"/>
    </source>
</evidence>
<keyword evidence="2" id="KW-0812">Transmembrane</keyword>
<feature type="region of interest" description="Disordered" evidence="1">
    <location>
        <begin position="114"/>
        <end position="138"/>
    </location>
</feature>
<protein>
    <submittedName>
        <fullName evidence="3">Uncharacterized protein</fullName>
    </submittedName>
</protein>
<organism evidence="3 4">
    <name type="scientific">Candidatus Wolfebacteria bacterium CG10_big_fil_rev_8_21_14_0_10_31_9</name>
    <dbReference type="NCBI Taxonomy" id="1975070"/>
    <lineage>
        <taxon>Bacteria</taxon>
        <taxon>Candidatus Wolfeibacteriota</taxon>
    </lineage>
</organism>
<accession>A0A2H0REH6</accession>
<dbReference type="EMBL" id="PCXV01000021">
    <property type="protein sequence ID" value="PIR44195.1"/>
    <property type="molecule type" value="Genomic_DNA"/>
</dbReference>
<feature type="transmembrane region" description="Helical" evidence="2">
    <location>
        <begin position="7"/>
        <end position="25"/>
    </location>
</feature>
<keyword evidence="2" id="KW-1133">Transmembrane helix</keyword>
<proteinExistence type="predicted"/>
<name>A0A2H0REH6_9BACT</name>
<dbReference type="Proteomes" id="UP000231602">
    <property type="component" value="Unassembled WGS sequence"/>
</dbReference>
<comment type="caution">
    <text evidence="3">The sequence shown here is derived from an EMBL/GenBank/DDBJ whole genome shotgun (WGS) entry which is preliminary data.</text>
</comment>